<dbReference type="SUPFAM" id="SSF52283">
    <property type="entry name" value="Formate/glycerate dehydrogenase catalytic domain-like"/>
    <property type="match status" value="1"/>
</dbReference>
<evidence type="ECO:0000313" key="7">
    <source>
        <dbReference type="EMBL" id="SCJ55029.1"/>
    </source>
</evidence>
<evidence type="ECO:0000259" key="5">
    <source>
        <dbReference type="Pfam" id="PF00389"/>
    </source>
</evidence>
<dbReference type="Pfam" id="PF00389">
    <property type="entry name" value="2-Hacid_dh"/>
    <property type="match status" value="1"/>
</dbReference>
<dbReference type="PANTHER" id="PTHR43761:SF1">
    <property type="entry name" value="D-ISOMER SPECIFIC 2-HYDROXYACID DEHYDROGENASE CATALYTIC DOMAIN-CONTAINING PROTEIN-RELATED"/>
    <property type="match status" value="1"/>
</dbReference>
<dbReference type="EMBL" id="FMHG01000001">
    <property type="protein sequence ID" value="SCJ55029.1"/>
    <property type="molecule type" value="Genomic_DNA"/>
</dbReference>
<dbReference type="Gene3D" id="3.40.50.720">
    <property type="entry name" value="NAD(P)-binding Rossmann-like Domain"/>
    <property type="match status" value="2"/>
</dbReference>
<evidence type="ECO:0000259" key="6">
    <source>
        <dbReference type="Pfam" id="PF02826"/>
    </source>
</evidence>
<dbReference type="InterPro" id="IPR050418">
    <property type="entry name" value="D-iso_2-hydroxyacid_DH_PdxB"/>
</dbReference>
<reference evidence="7" key="1">
    <citation type="submission" date="2015-09" db="EMBL/GenBank/DDBJ databases">
        <authorList>
            <consortium name="Pathogen Informatics"/>
        </authorList>
    </citation>
    <scope>NUCLEOTIDE SEQUENCE</scope>
    <source>
        <strain evidence="7">2789STDY5834896</strain>
    </source>
</reference>
<dbReference type="InterPro" id="IPR036291">
    <property type="entry name" value="NAD(P)-bd_dom_sf"/>
</dbReference>
<dbReference type="InterPro" id="IPR006140">
    <property type="entry name" value="D-isomer_DH_NAD-bd"/>
</dbReference>
<sequence length="316" mass="34662">MDDKTVLLNAARIDFDGKIDMRSLASQVTVYDDTPAELICQRAQGHRIVVTKEMPMPAAVIDALPSCVQLICEAGTGYNNIDLGAARRRGIAVCNIPAYSTQRVAHTVIMMLLALASSMGVQKAMLARGDHRNFTDHLAVPHTEVNGKTLGIIGAGTIGREVMRVAQAMDMQVLAYTRTPRPDEDGIRYVALDEVLKNCDYLSLHCPLTEDTRHMIDRRALELMKPTACVINTSRGALIDQPALIEALQQGVIAGAGLDVLEQEPPAEDCPLYTMDNVILTPHMGWKGLETRQRLVSLLAQNIRRFVDGDPINRVV</sequence>
<dbReference type="AlphaFoldDB" id="A0A1C6HBQ2"/>
<feature type="domain" description="D-isomer specific 2-hydroxyacid dehydrogenase NAD-binding" evidence="6">
    <location>
        <begin position="109"/>
        <end position="285"/>
    </location>
</feature>
<gene>
    <name evidence="7" type="ORF">SAMEA3545359_00775</name>
</gene>
<organism evidence="7">
    <name type="scientific">uncultured Anaerotruncus sp</name>
    <dbReference type="NCBI Taxonomy" id="905011"/>
    <lineage>
        <taxon>Bacteria</taxon>
        <taxon>Bacillati</taxon>
        <taxon>Bacillota</taxon>
        <taxon>Clostridia</taxon>
        <taxon>Eubacteriales</taxon>
        <taxon>Oscillospiraceae</taxon>
        <taxon>Anaerotruncus</taxon>
        <taxon>environmental samples</taxon>
    </lineage>
</organism>
<protein>
    <submittedName>
        <fullName evidence="7">Putative 2-hydroxyacid dehydrogenase HI_1556</fullName>
        <ecNumber evidence="7">1.-.-.-</ecNumber>
    </submittedName>
</protein>
<keyword evidence="2 4" id="KW-0560">Oxidoreductase</keyword>
<dbReference type="InterPro" id="IPR029753">
    <property type="entry name" value="D-isomer_DH_CS"/>
</dbReference>
<dbReference type="FunFam" id="3.40.50.720:FF:000203">
    <property type="entry name" value="D-3-phosphoglycerate dehydrogenase (SerA)"/>
    <property type="match status" value="1"/>
</dbReference>
<dbReference type="SUPFAM" id="SSF51735">
    <property type="entry name" value="NAD(P)-binding Rossmann-fold domains"/>
    <property type="match status" value="1"/>
</dbReference>
<evidence type="ECO:0000256" key="3">
    <source>
        <dbReference type="ARBA" id="ARBA00023027"/>
    </source>
</evidence>
<evidence type="ECO:0000256" key="1">
    <source>
        <dbReference type="ARBA" id="ARBA00005854"/>
    </source>
</evidence>
<dbReference type="PANTHER" id="PTHR43761">
    <property type="entry name" value="D-ISOMER SPECIFIC 2-HYDROXYACID DEHYDROGENASE FAMILY PROTEIN (AFU_ORTHOLOGUE AFUA_1G13630)"/>
    <property type="match status" value="1"/>
</dbReference>
<dbReference type="Pfam" id="PF02826">
    <property type="entry name" value="2-Hacid_dh_C"/>
    <property type="match status" value="1"/>
</dbReference>
<dbReference type="GO" id="GO:0016616">
    <property type="term" value="F:oxidoreductase activity, acting on the CH-OH group of donors, NAD or NADP as acceptor"/>
    <property type="evidence" value="ECO:0007669"/>
    <property type="project" value="InterPro"/>
</dbReference>
<evidence type="ECO:0000256" key="4">
    <source>
        <dbReference type="RuleBase" id="RU003719"/>
    </source>
</evidence>
<feature type="domain" description="D-isomer specific 2-hydroxyacid dehydrogenase catalytic" evidence="5">
    <location>
        <begin position="20"/>
        <end position="316"/>
    </location>
</feature>
<dbReference type="EC" id="1.-.-.-" evidence="7"/>
<dbReference type="InterPro" id="IPR006139">
    <property type="entry name" value="D-isomer_2_OHA_DH_cat_dom"/>
</dbReference>
<proteinExistence type="inferred from homology"/>
<comment type="similarity">
    <text evidence="1 4">Belongs to the D-isomer specific 2-hydroxyacid dehydrogenase family.</text>
</comment>
<keyword evidence="3" id="KW-0520">NAD</keyword>
<evidence type="ECO:0000256" key="2">
    <source>
        <dbReference type="ARBA" id="ARBA00023002"/>
    </source>
</evidence>
<accession>A0A1C6HBQ2</accession>
<dbReference type="GO" id="GO:0051287">
    <property type="term" value="F:NAD binding"/>
    <property type="evidence" value="ECO:0007669"/>
    <property type="project" value="InterPro"/>
</dbReference>
<name>A0A1C6HBQ2_9FIRM</name>
<dbReference type="PROSITE" id="PS00671">
    <property type="entry name" value="D_2_HYDROXYACID_DH_3"/>
    <property type="match status" value="1"/>
</dbReference>